<accession>A0ABT1R4G5</accession>
<evidence type="ECO:0000313" key="2">
    <source>
        <dbReference type="EMBL" id="MCQ4630070.1"/>
    </source>
</evidence>
<dbReference type="Gene3D" id="1.10.540.10">
    <property type="entry name" value="Acyl-CoA dehydrogenase/oxidase, N-terminal domain"/>
    <property type="match status" value="1"/>
</dbReference>
<reference evidence="2" key="1">
    <citation type="submission" date="2021-07" db="EMBL/GenBank/DDBJ databases">
        <title>Shinella sp. nov., a novel member of the genus Shinella from water.</title>
        <authorList>
            <person name="Deng Y."/>
        </authorList>
    </citation>
    <scope>NUCLEOTIDE SEQUENCE</scope>
    <source>
        <strain evidence="2">CPCC 100929</strain>
    </source>
</reference>
<name>A0ABT1R4G5_9HYPH</name>
<comment type="caution">
    <text evidence="2">The sequence shown here is derived from an EMBL/GenBank/DDBJ whole genome shotgun (WGS) entry which is preliminary data.</text>
</comment>
<dbReference type="SUPFAM" id="SSF56645">
    <property type="entry name" value="Acyl-CoA dehydrogenase NM domain-like"/>
    <property type="match status" value="1"/>
</dbReference>
<proteinExistence type="predicted"/>
<dbReference type="Pfam" id="PF02771">
    <property type="entry name" value="Acyl-CoA_dh_N"/>
    <property type="match status" value="1"/>
</dbReference>
<dbReference type="InterPro" id="IPR013786">
    <property type="entry name" value="AcylCoA_DH/ox_N"/>
</dbReference>
<dbReference type="RefSeq" id="WP_256116287.1">
    <property type="nucleotide sequence ID" value="NZ_WHSB02000003.1"/>
</dbReference>
<feature type="domain" description="Acyl-CoA dehydrogenase/oxidase N-terminal" evidence="1">
    <location>
        <begin position="50"/>
        <end position="124"/>
    </location>
</feature>
<sequence>MGMISSALDRPTRTAAVISTEDEALTVVGTIAGIFSAAAGGTLATAEARLDLLSRSGLFGISVPTEYGGIDVSNTVLADVCAVASAQSATLGEILAAHFVVLEELRSHGTDGQRSGVFSAALSGARLARAVPRRNGEEAETLPLAASGLAWRLSGEALCTPCTRHADWLLVPTRNDGGKAASLLLPTRIDGLHYVANNCEPANGAPQSAEHVLFKDVLIDGDALLHAPGEVAVPQSLGLLLGAARQLGAGQRSLGRVLDKADGDIFEAGLLSARLAAAQAMVAEAGRAIDAAQIGIADQHRTNAFLAATAARAVAQEAADHLRAAGGGAQQEGLPSHLAEALRQSGRLRREAHRNPEDGEN</sequence>
<dbReference type="Proteomes" id="UP000996601">
    <property type="component" value="Unassembled WGS sequence"/>
</dbReference>
<organism evidence="2 3">
    <name type="scientific">Shinella lacus</name>
    <dbReference type="NCBI Taxonomy" id="2654216"/>
    <lineage>
        <taxon>Bacteria</taxon>
        <taxon>Pseudomonadati</taxon>
        <taxon>Pseudomonadota</taxon>
        <taxon>Alphaproteobacteria</taxon>
        <taxon>Hyphomicrobiales</taxon>
        <taxon>Rhizobiaceae</taxon>
        <taxon>Shinella</taxon>
    </lineage>
</organism>
<dbReference type="EMBL" id="WHSB02000003">
    <property type="protein sequence ID" value="MCQ4630070.1"/>
    <property type="molecule type" value="Genomic_DNA"/>
</dbReference>
<keyword evidence="3" id="KW-1185">Reference proteome</keyword>
<evidence type="ECO:0000259" key="1">
    <source>
        <dbReference type="Pfam" id="PF02771"/>
    </source>
</evidence>
<protein>
    <submittedName>
        <fullName evidence="2">Acyl-CoA dehydrogenase family protein</fullName>
    </submittedName>
</protein>
<dbReference type="InterPro" id="IPR037069">
    <property type="entry name" value="AcylCoA_DH/ox_N_sf"/>
</dbReference>
<evidence type="ECO:0000313" key="3">
    <source>
        <dbReference type="Proteomes" id="UP000996601"/>
    </source>
</evidence>
<dbReference type="InterPro" id="IPR009100">
    <property type="entry name" value="AcylCoA_DH/oxidase_NM_dom_sf"/>
</dbReference>
<gene>
    <name evidence="2" type="ORF">GB927_008500</name>
</gene>